<keyword evidence="3" id="KW-1185">Reference proteome</keyword>
<feature type="region of interest" description="Disordered" evidence="1">
    <location>
        <begin position="1"/>
        <end position="20"/>
    </location>
</feature>
<accession>A0A9E7ND11</accession>
<evidence type="ECO:0000313" key="2">
    <source>
        <dbReference type="EMBL" id="UTF55261.1"/>
    </source>
</evidence>
<evidence type="ECO:0000256" key="1">
    <source>
        <dbReference type="SAM" id="MobiDB-lite"/>
    </source>
</evidence>
<dbReference type="KEGG" id="sawl:NGM29_08430"/>
<feature type="compositionally biased region" description="Basic and acidic residues" evidence="1">
    <location>
        <begin position="1"/>
        <end position="11"/>
    </location>
</feature>
<proteinExistence type="predicted"/>
<dbReference type="SUPFAM" id="SSF46785">
    <property type="entry name" value="Winged helix' DNA-binding domain"/>
    <property type="match status" value="1"/>
</dbReference>
<dbReference type="AlphaFoldDB" id="A0A9E7ND11"/>
<dbReference type="GeneID" id="73290066"/>
<protein>
    <submittedName>
        <fullName evidence="2">MarR family transcriptional regulator</fullName>
    </submittedName>
</protein>
<dbReference type="RefSeq" id="WP_254160130.1">
    <property type="nucleotide sequence ID" value="NZ_CP100355.1"/>
</dbReference>
<dbReference type="Proteomes" id="UP001056855">
    <property type="component" value="Chromosome"/>
</dbReference>
<sequence length="88" mass="9858">MSVTDTEHTSDESTQSTLVSDLPPSAKLVYKVLEYEGAMTQEEIATESRLCARTVRYALTKLENVDCIDSRPSLRDARRSIYTVDGEL</sequence>
<gene>
    <name evidence="2" type="ORF">NGM29_08430</name>
</gene>
<dbReference type="InterPro" id="IPR036388">
    <property type="entry name" value="WH-like_DNA-bd_sf"/>
</dbReference>
<dbReference type="EMBL" id="CP100355">
    <property type="protein sequence ID" value="UTF55261.1"/>
    <property type="molecule type" value="Genomic_DNA"/>
</dbReference>
<organism evidence="2 3">
    <name type="scientific">Natronosalvus rutilus</name>
    <dbReference type="NCBI Taxonomy" id="2953753"/>
    <lineage>
        <taxon>Archaea</taxon>
        <taxon>Methanobacteriati</taxon>
        <taxon>Methanobacteriota</taxon>
        <taxon>Stenosarchaea group</taxon>
        <taxon>Halobacteria</taxon>
        <taxon>Halobacteriales</taxon>
        <taxon>Natrialbaceae</taxon>
        <taxon>Natronosalvus</taxon>
    </lineage>
</organism>
<reference evidence="2" key="1">
    <citation type="submission" date="2022-06" db="EMBL/GenBank/DDBJ databases">
        <title>Diverse halophilic archaea isolated from saline environments.</title>
        <authorList>
            <person name="Cui H.-L."/>
        </authorList>
    </citation>
    <scope>NUCLEOTIDE SEQUENCE</scope>
    <source>
        <strain evidence="2">WLHS1</strain>
    </source>
</reference>
<name>A0A9E7ND11_9EURY</name>
<evidence type="ECO:0000313" key="3">
    <source>
        <dbReference type="Proteomes" id="UP001056855"/>
    </source>
</evidence>
<dbReference type="Gene3D" id="1.10.10.10">
    <property type="entry name" value="Winged helix-like DNA-binding domain superfamily/Winged helix DNA-binding domain"/>
    <property type="match status" value="1"/>
</dbReference>
<dbReference type="InterPro" id="IPR036390">
    <property type="entry name" value="WH_DNA-bd_sf"/>
</dbReference>